<dbReference type="Pfam" id="PF05347">
    <property type="entry name" value="Complex1_LYR"/>
    <property type="match status" value="1"/>
</dbReference>
<accession>A0A2B7Y5F6</accession>
<dbReference type="AlphaFoldDB" id="A0A2B7Y5F6"/>
<dbReference type="CDD" id="cd20273">
    <property type="entry name" value="Complex1_LYR_unchar"/>
    <property type="match status" value="1"/>
</dbReference>
<name>A0A2B7Y5F6_POLH7</name>
<dbReference type="Proteomes" id="UP000224634">
    <property type="component" value="Unassembled WGS sequence"/>
</dbReference>
<evidence type="ECO:0000256" key="1">
    <source>
        <dbReference type="SAM" id="MobiDB-lite"/>
    </source>
</evidence>
<feature type="compositionally biased region" description="Basic and acidic residues" evidence="1">
    <location>
        <begin position="106"/>
        <end position="141"/>
    </location>
</feature>
<dbReference type="OrthoDB" id="6508832at2759"/>
<gene>
    <name evidence="3" type="ORF">AJ80_05266</name>
</gene>
<evidence type="ECO:0000313" key="3">
    <source>
        <dbReference type="EMBL" id="PGH16243.1"/>
    </source>
</evidence>
<evidence type="ECO:0000259" key="2">
    <source>
        <dbReference type="Pfam" id="PF05347"/>
    </source>
</evidence>
<feature type="region of interest" description="Disordered" evidence="1">
    <location>
        <begin position="275"/>
        <end position="320"/>
    </location>
</feature>
<feature type="domain" description="Complex 1 LYR protein" evidence="2">
    <location>
        <begin position="16"/>
        <end position="74"/>
    </location>
</feature>
<proteinExistence type="predicted"/>
<feature type="compositionally biased region" description="Basic and acidic residues" evidence="1">
    <location>
        <begin position="309"/>
        <end position="320"/>
    </location>
</feature>
<feature type="compositionally biased region" description="Basic residues" evidence="1">
    <location>
        <begin position="285"/>
        <end position="296"/>
    </location>
</feature>
<protein>
    <recommendedName>
        <fullName evidence="2">Complex 1 LYR protein domain-containing protein</fullName>
    </recommendedName>
</protein>
<feature type="compositionally biased region" description="Polar residues" evidence="1">
    <location>
        <begin position="299"/>
        <end position="308"/>
    </location>
</feature>
<feature type="compositionally biased region" description="Basic and acidic residues" evidence="1">
    <location>
        <begin position="275"/>
        <end position="284"/>
    </location>
</feature>
<keyword evidence="4" id="KW-1185">Reference proteome</keyword>
<feature type="region of interest" description="Disordered" evidence="1">
    <location>
        <begin position="106"/>
        <end position="150"/>
    </location>
</feature>
<evidence type="ECO:0000313" key="4">
    <source>
        <dbReference type="Proteomes" id="UP000224634"/>
    </source>
</evidence>
<comment type="caution">
    <text evidence="3">The sequence shown here is derived from an EMBL/GenBank/DDBJ whole genome shotgun (WGS) entry which is preliminary data.</text>
</comment>
<dbReference type="STRING" id="1447883.A0A2B7Y5F6"/>
<sequence>MPGFLIAAKSGVHRVACLSLYRALLSQCSRLQLAGLDRNDVFQNFVRTRFRKHKNLQSPSQILNSLGAGYEALDLFHSCSEGNTESLTRLRALVQQTLELTKGVNERRTAQASVHRPEDRSIPALKRRAEARAKNRPENLRPRPGTESVLLRPRPRVSGIRHVPRMGCARGLAFLMIKKPQPMNLSRSLRGKLNTRWNQILRRDRLEYELTIAKLEDRWDEFTGQTEGRPWSSVVQVALCENAVTLKTKDERNAELAQKIWNIILRERKLADKEREERIKEKTRARARRRRAKVHTTKTESQGANSSPDENKEDVIETTS</sequence>
<dbReference type="InterPro" id="IPR046896">
    <property type="entry name" value="Cup1-like_N"/>
</dbReference>
<dbReference type="InterPro" id="IPR008011">
    <property type="entry name" value="Complex1_LYR_dom"/>
</dbReference>
<dbReference type="EMBL" id="PDNA01000075">
    <property type="protein sequence ID" value="PGH16243.1"/>
    <property type="molecule type" value="Genomic_DNA"/>
</dbReference>
<reference evidence="3 4" key="1">
    <citation type="submission" date="2017-10" db="EMBL/GenBank/DDBJ databases">
        <title>Comparative genomics in systemic dimorphic fungi from Ajellomycetaceae.</title>
        <authorList>
            <person name="Munoz J.F."/>
            <person name="Mcewen J.G."/>
            <person name="Clay O.K."/>
            <person name="Cuomo C.A."/>
        </authorList>
    </citation>
    <scope>NUCLEOTIDE SEQUENCE [LARGE SCALE GENOMIC DNA]</scope>
    <source>
        <strain evidence="3 4">UAMH7299</strain>
    </source>
</reference>
<organism evidence="3 4">
    <name type="scientific">Polytolypa hystricis (strain UAMH7299)</name>
    <dbReference type="NCBI Taxonomy" id="1447883"/>
    <lineage>
        <taxon>Eukaryota</taxon>
        <taxon>Fungi</taxon>
        <taxon>Dikarya</taxon>
        <taxon>Ascomycota</taxon>
        <taxon>Pezizomycotina</taxon>
        <taxon>Eurotiomycetes</taxon>
        <taxon>Eurotiomycetidae</taxon>
        <taxon>Onygenales</taxon>
        <taxon>Onygenales incertae sedis</taxon>
        <taxon>Polytolypa</taxon>
    </lineage>
</organism>